<dbReference type="PROSITE" id="PS50914">
    <property type="entry name" value="BON"/>
    <property type="match status" value="2"/>
</dbReference>
<feature type="domain" description="BON" evidence="3">
    <location>
        <begin position="46"/>
        <end position="115"/>
    </location>
</feature>
<evidence type="ECO:0000313" key="4">
    <source>
        <dbReference type="EMBL" id="MBE8718421.1"/>
    </source>
</evidence>
<feature type="signal peptide" evidence="2">
    <location>
        <begin position="1"/>
        <end position="24"/>
    </location>
</feature>
<dbReference type="InterPro" id="IPR014004">
    <property type="entry name" value="Transpt-assoc_nodulatn_dom_bac"/>
</dbReference>
<comment type="caution">
    <text evidence="4">The sequence shown here is derived from an EMBL/GenBank/DDBJ whole genome shotgun (WGS) entry which is preliminary data.</text>
</comment>
<feature type="chain" id="PRO_5037762207" evidence="2">
    <location>
        <begin position="25"/>
        <end position="191"/>
    </location>
</feature>
<dbReference type="RefSeq" id="WP_193910981.1">
    <property type="nucleotide sequence ID" value="NZ_PRDL01000001.1"/>
</dbReference>
<organism evidence="4 5">
    <name type="scientific">Cellvibrio polysaccharolyticus</name>
    <dbReference type="NCBI Taxonomy" id="2082724"/>
    <lineage>
        <taxon>Bacteria</taxon>
        <taxon>Pseudomonadati</taxon>
        <taxon>Pseudomonadota</taxon>
        <taxon>Gammaproteobacteria</taxon>
        <taxon>Cellvibrionales</taxon>
        <taxon>Cellvibrionaceae</taxon>
        <taxon>Cellvibrio</taxon>
    </lineage>
</organism>
<protein>
    <submittedName>
        <fullName evidence="4">BON domain-containing protein</fullName>
    </submittedName>
</protein>
<evidence type="ECO:0000256" key="2">
    <source>
        <dbReference type="SAM" id="SignalP"/>
    </source>
</evidence>
<dbReference type="PANTHER" id="PTHR34606:SF4">
    <property type="entry name" value="OUTER MEMBRANE LIPOPROTEIN DOLP"/>
    <property type="match status" value="1"/>
</dbReference>
<reference evidence="4" key="1">
    <citation type="submission" date="2018-07" db="EMBL/GenBank/DDBJ databases">
        <title>Genome assembly of strain Ka43.</title>
        <authorList>
            <person name="Kukolya J."/>
            <person name="Nagy I."/>
            <person name="Horvath B."/>
            <person name="Toth A."/>
        </authorList>
    </citation>
    <scope>NUCLEOTIDE SEQUENCE</scope>
    <source>
        <strain evidence="4">KB43</strain>
    </source>
</reference>
<accession>A0A928YU95</accession>
<dbReference type="PANTHER" id="PTHR34606">
    <property type="entry name" value="BON DOMAIN-CONTAINING PROTEIN"/>
    <property type="match status" value="1"/>
</dbReference>
<feature type="domain" description="BON" evidence="3">
    <location>
        <begin position="124"/>
        <end position="191"/>
    </location>
</feature>
<dbReference type="SMART" id="SM00749">
    <property type="entry name" value="BON"/>
    <property type="match status" value="1"/>
</dbReference>
<dbReference type="AlphaFoldDB" id="A0A928YU95"/>
<dbReference type="InterPro" id="IPR007055">
    <property type="entry name" value="BON_dom"/>
</dbReference>
<gene>
    <name evidence="4" type="ORF">C4F51_14595</name>
</gene>
<dbReference type="Proteomes" id="UP000652567">
    <property type="component" value="Unassembled WGS sequence"/>
</dbReference>
<dbReference type="Gene3D" id="3.40.1520.20">
    <property type="match status" value="1"/>
</dbReference>
<evidence type="ECO:0000313" key="5">
    <source>
        <dbReference type="Proteomes" id="UP000652567"/>
    </source>
</evidence>
<sequence length="191" mass="20819">MSRTAAFFWPLLGALLLSGCTALIDVTTSEPLQVDPGKRTTGARIDDGNIERVAAVNLRKAHAGILNGNVHVNSFNAVVLLTGQVANEELRALAGDTVNKIHTVRQVHNEIQIGNNASIGDINYDTWLTTKVKGKLLARGDIEGRRVRVVTEAKTVYLMGLVSRDEAERITDVTRSTGGVRQVVRVFEYID</sequence>
<dbReference type="InterPro" id="IPR051686">
    <property type="entry name" value="Lipoprotein_DolP"/>
</dbReference>
<dbReference type="PROSITE" id="PS51257">
    <property type="entry name" value="PROKAR_LIPOPROTEIN"/>
    <property type="match status" value="1"/>
</dbReference>
<name>A0A928YU95_9GAMM</name>
<keyword evidence="1 2" id="KW-0732">Signal</keyword>
<evidence type="ECO:0000259" key="3">
    <source>
        <dbReference type="PROSITE" id="PS50914"/>
    </source>
</evidence>
<keyword evidence="5" id="KW-1185">Reference proteome</keyword>
<proteinExistence type="predicted"/>
<dbReference type="Pfam" id="PF04972">
    <property type="entry name" value="BON"/>
    <property type="match status" value="2"/>
</dbReference>
<evidence type="ECO:0000256" key="1">
    <source>
        <dbReference type="ARBA" id="ARBA00022729"/>
    </source>
</evidence>
<dbReference type="EMBL" id="PRDL01000001">
    <property type="protein sequence ID" value="MBE8718421.1"/>
    <property type="molecule type" value="Genomic_DNA"/>
</dbReference>